<keyword evidence="8" id="KW-1185">Reference proteome</keyword>
<dbReference type="AlphaFoldDB" id="A0A3P6RN15"/>
<evidence type="ECO:0000256" key="1">
    <source>
        <dbReference type="ARBA" id="ARBA00004370"/>
    </source>
</evidence>
<keyword evidence="4 5" id="KW-0472">Membrane</keyword>
<dbReference type="InterPro" id="IPR017452">
    <property type="entry name" value="GPCR_Rhodpsn_7TM"/>
</dbReference>
<dbReference type="InterPro" id="IPR000276">
    <property type="entry name" value="GPCR_Rhodpsn"/>
</dbReference>
<feature type="transmembrane region" description="Helical" evidence="5">
    <location>
        <begin position="224"/>
        <end position="245"/>
    </location>
</feature>
<evidence type="ECO:0000313" key="8">
    <source>
        <dbReference type="Proteomes" id="UP000267096"/>
    </source>
</evidence>
<evidence type="ECO:0000256" key="3">
    <source>
        <dbReference type="ARBA" id="ARBA00022989"/>
    </source>
</evidence>
<evidence type="ECO:0000259" key="6">
    <source>
        <dbReference type="PROSITE" id="PS50262"/>
    </source>
</evidence>
<dbReference type="Pfam" id="PF00001">
    <property type="entry name" value="7tm_1"/>
    <property type="match status" value="1"/>
</dbReference>
<feature type="domain" description="G-protein coupled receptors family 1 profile" evidence="6">
    <location>
        <begin position="1"/>
        <end position="241"/>
    </location>
</feature>
<sequence>MFAAMAFSDLAFLAIQFQTYLYTSGFLCNSMRVLFIKYNTQLVAIANWFSALSIWIMLAVTIERLAVIRHPFKANQKVVTSKFLLVLSMIVICSFAVTFVHHIAFKKVFINGRMHMQMIKHPVISAWTLIQALTVVIIPCILMAILNILLILSLKKHTFPSDMLTVQQRKDNHQILITKSKTEKKVTIMVVVILTSFTLCNMPGAIMYILVQFTNEQPTAFHKAVANCLAITGKMLNFVIFCMSSSHFRKNLLKRLNSCLLGLRRRSSMRSGGTSFSTITHCNSQHEKSPLAKQSNKNPFTRNGLGTTYSEFTLSSCDTNCATFRTMSMRLTECAQRRHKKKAPLPMKTLRTVKIELA</sequence>
<evidence type="ECO:0000256" key="5">
    <source>
        <dbReference type="SAM" id="Phobius"/>
    </source>
</evidence>
<comment type="subcellular location">
    <subcellularLocation>
        <location evidence="1">Membrane</location>
    </subcellularLocation>
</comment>
<feature type="transmembrane region" description="Helical" evidence="5">
    <location>
        <begin position="186"/>
        <end position="212"/>
    </location>
</feature>
<dbReference type="EMBL" id="UYRR01032582">
    <property type="protein sequence ID" value="VDK56100.1"/>
    <property type="molecule type" value="Genomic_DNA"/>
</dbReference>
<dbReference type="PANTHER" id="PTHR46895">
    <property type="entry name" value="PROTEIN CBG20548-RELATED"/>
    <property type="match status" value="1"/>
</dbReference>
<dbReference type="Gene3D" id="1.20.1070.10">
    <property type="entry name" value="Rhodopsin 7-helix transmembrane proteins"/>
    <property type="match status" value="1"/>
</dbReference>
<gene>
    <name evidence="7" type="ORF">ASIM_LOCUS15812</name>
</gene>
<keyword evidence="2 5" id="KW-0812">Transmembrane</keyword>
<feature type="transmembrane region" description="Helical" evidence="5">
    <location>
        <begin position="41"/>
        <end position="62"/>
    </location>
</feature>
<feature type="transmembrane region" description="Helical" evidence="5">
    <location>
        <begin position="124"/>
        <end position="154"/>
    </location>
</feature>
<organism evidence="7 8">
    <name type="scientific">Anisakis simplex</name>
    <name type="common">Herring worm</name>
    <dbReference type="NCBI Taxonomy" id="6269"/>
    <lineage>
        <taxon>Eukaryota</taxon>
        <taxon>Metazoa</taxon>
        <taxon>Ecdysozoa</taxon>
        <taxon>Nematoda</taxon>
        <taxon>Chromadorea</taxon>
        <taxon>Rhabditida</taxon>
        <taxon>Spirurina</taxon>
        <taxon>Ascaridomorpha</taxon>
        <taxon>Ascaridoidea</taxon>
        <taxon>Anisakidae</taxon>
        <taxon>Anisakis</taxon>
        <taxon>Anisakis simplex complex</taxon>
    </lineage>
</organism>
<dbReference type="PANTHER" id="PTHR46895:SF8">
    <property type="entry name" value="G-PROTEIN COUPLED RECEPTORS FAMILY 1 PROFILE DOMAIN-CONTAINING PROTEIN"/>
    <property type="match status" value="1"/>
</dbReference>
<dbReference type="GO" id="GO:0016020">
    <property type="term" value="C:membrane"/>
    <property type="evidence" value="ECO:0007669"/>
    <property type="project" value="UniProtKB-SubCell"/>
</dbReference>
<evidence type="ECO:0000256" key="4">
    <source>
        <dbReference type="ARBA" id="ARBA00023136"/>
    </source>
</evidence>
<accession>A0A3P6RN15</accession>
<evidence type="ECO:0000313" key="7">
    <source>
        <dbReference type="EMBL" id="VDK56100.1"/>
    </source>
</evidence>
<dbReference type="OrthoDB" id="9990906at2759"/>
<protein>
    <recommendedName>
        <fullName evidence="6">G-protein coupled receptors family 1 profile domain-containing protein</fullName>
    </recommendedName>
</protein>
<dbReference type="Proteomes" id="UP000267096">
    <property type="component" value="Unassembled WGS sequence"/>
</dbReference>
<dbReference type="SUPFAM" id="SSF81321">
    <property type="entry name" value="Family A G protein-coupled receptor-like"/>
    <property type="match status" value="1"/>
</dbReference>
<reference evidence="7 8" key="1">
    <citation type="submission" date="2018-11" db="EMBL/GenBank/DDBJ databases">
        <authorList>
            <consortium name="Pathogen Informatics"/>
        </authorList>
    </citation>
    <scope>NUCLEOTIDE SEQUENCE [LARGE SCALE GENOMIC DNA]</scope>
</reference>
<dbReference type="GO" id="GO:0004930">
    <property type="term" value="F:G protein-coupled receptor activity"/>
    <property type="evidence" value="ECO:0007669"/>
    <property type="project" value="InterPro"/>
</dbReference>
<evidence type="ECO:0000256" key="2">
    <source>
        <dbReference type="ARBA" id="ARBA00022692"/>
    </source>
</evidence>
<dbReference type="PROSITE" id="PS50262">
    <property type="entry name" value="G_PROTEIN_RECEP_F1_2"/>
    <property type="match status" value="1"/>
</dbReference>
<dbReference type="PRINTS" id="PR00237">
    <property type="entry name" value="GPCRRHODOPSN"/>
</dbReference>
<proteinExistence type="predicted"/>
<keyword evidence="3 5" id="KW-1133">Transmembrane helix</keyword>
<feature type="transmembrane region" description="Helical" evidence="5">
    <location>
        <begin position="83"/>
        <end position="104"/>
    </location>
</feature>
<name>A0A3P6RN15_ANISI</name>